<keyword evidence="7" id="KW-1133">Transmembrane helix</keyword>
<evidence type="ECO:0000256" key="7">
    <source>
        <dbReference type="SAM" id="Phobius"/>
    </source>
</evidence>
<evidence type="ECO:0000256" key="1">
    <source>
        <dbReference type="ARBA" id="ARBA00022448"/>
    </source>
</evidence>
<dbReference type="AlphaFoldDB" id="A0A831RWV3"/>
<feature type="domain" description="4Fe-4S ferredoxin-type" evidence="8">
    <location>
        <begin position="72"/>
        <end position="117"/>
    </location>
</feature>
<dbReference type="Pfam" id="PF12801">
    <property type="entry name" value="Fer4_5"/>
    <property type="match status" value="2"/>
</dbReference>
<dbReference type="InterPro" id="IPR051684">
    <property type="entry name" value="Electron_Trans/Redox"/>
</dbReference>
<gene>
    <name evidence="9" type="ORF">ENJ12_03130</name>
</gene>
<dbReference type="EMBL" id="DRLF01000117">
    <property type="protein sequence ID" value="HEC05818.1"/>
    <property type="molecule type" value="Genomic_DNA"/>
</dbReference>
<evidence type="ECO:0000313" key="9">
    <source>
        <dbReference type="EMBL" id="HEC05818.1"/>
    </source>
</evidence>
<reference evidence="9" key="1">
    <citation type="journal article" date="2020" name="mSystems">
        <title>Genome- and Community-Level Interaction Insights into Carbon Utilization and Element Cycling Functions of Hydrothermarchaeota in Hydrothermal Sediment.</title>
        <authorList>
            <person name="Zhou Z."/>
            <person name="Liu Y."/>
            <person name="Xu W."/>
            <person name="Pan J."/>
            <person name="Luo Z.H."/>
            <person name="Li M."/>
        </authorList>
    </citation>
    <scope>NUCLEOTIDE SEQUENCE [LARGE SCALE GENOMIC DNA]</scope>
    <source>
        <strain evidence="9">HyVt-458</strain>
    </source>
</reference>
<keyword evidence="2" id="KW-0004">4Fe-4S</keyword>
<feature type="domain" description="4Fe-4S ferredoxin-type" evidence="8">
    <location>
        <begin position="182"/>
        <end position="215"/>
    </location>
</feature>
<feature type="non-terminal residue" evidence="9">
    <location>
        <position position="235"/>
    </location>
</feature>
<dbReference type="GO" id="GO:0005886">
    <property type="term" value="C:plasma membrane"/>
    <property type="evidence" value="ECO:0007669"/>
    <property type="project" value="TreeGrafter"/>
</dbReference>
<evidence type="ECO:0000256" key="5">
    <source>
        <dbReference type="ARBA" id="ARBA00023004"/>
    </source>
</evidence>
<dbReference type="PANTHER" id="PTHR30176:SF3">
    <property type="entry name" value="FERREDOXIN-TYPE PROTEIN NAPH"/>
    <property type="match status" value="1"/>
</dbReference>
<feature type="transmembrane region" description="Helical" evidence="7">
    <location>
        <begin position="129"/>
        <end position="154"/>
    </location>
</feature>
<dbReference type="Proteomes" id="UP000886339">
    <property type="component" value="Unassembled WGS sequence"/>
</dbReference>
<dbReference type="GO" id="GO:0051539">
    <property type="term" value="F:4 iron, 4 sulfur cluster binding"/>
    <property type="evidence" value="ECO:0007669"/>
    <property type="project" value="UniProtKB-KW"/>
</dbReference>
<keyword evidence="3" id="KW-0479">Metal-binding</keyword>
<dbReference type="GO" id="GO:0046872">
    <property type="term" value="F:metal ion binding"/>
    <property type="evidence" value="ECO:0007669"/>
    <property type="project" value="UniProtKB-KW"/>
</dbReference>
<keyword evidence="7" id="KW-0472">Membrane</keyword>
<evidence type="ECO:0000256" key="2">
    <source>
        <dbReference type="ARBA" id="ARBA00022485"/>
    </source>
</evidence>
<keyword evidence="6" id="KW-0411">Iron-sulfur</keyword>
<evidence type="ECO:0000256" key="3">
    <source>
        <dbReference type="ARBA" id="ARBA00022723"/>
    </source>
</evidence>
<keyword evidence="7" id="KW-0812">Transmembrane</keyword>
<keyword evidence="1" id="KW-0813">Transport</keyword>
<feature type="transmembrane region" description="Helical" evidence="7">
    <location>
        <begin position="70"/>
        <end position="89"/>
    </location>
</feature>
<evidence type="ECO:0000256" key="4">
    <source>
        <dbReference type="ARBA" id="ARBA00022982"/>
    </source>
</evidence>
<feature type="transmembrane region" description="Helical" evidence="7">
    <location>
        <begin position="16"/>
        <end position="34"/>
    </location>
</feature>
<name>A0A831RWV3_9GAMM</name>
<evidence type="ECO:0000256" key="6">
    <source>
        <dbReference type="ARBA" id="ARBA00023014"/>
    </source>
</evidence>
<proteinExistence type="predicted"/>
<dbReference type="InterPro" id="IPR017896">
    <property type="entry name" value="4Fe4S_Fe-S-bd"/>
</dbReference>
<keyword evidence="5" id="KW-0408">Iron</keyword>
<accession>A0A831RWV3</accession>
<evidence type="ECO:0000259" key="8">
    <source>
        <dbReference type="Pfam" id="PF12801"/>
    </source>
</evidence>
<dbReference type="PANTHER" id="PTHR30176">
    <property type="entry name" value="FERREDOXIN-TYPE PROTEIN NAPH"/>
    <property type="match status" value="1"/>
</dbReference>
<sequence>MNVIDKLKAIPAGQKYRYVLIIVSCLLFFAPFAFLPGLVGSSDFCGEVCLRRFFLYFPGMSLADLGNQMTVAWIGVIALSVILITTFFWGRMWCAYICPVGGFPELVSRTLDDRWKIEYRALPQVAIRYGYFSVYLLLMPVLGISACTLCNFVTVPRLFEAFSGGLVGLTFIFSTIGLVNLALLFLLGFFASKGRAYCQFLCPVGAIDGLVNRLGAMFKFTRKIRVERSRCTGCN</sequence>
<dbReference type="SUPFAM" id="SSF54862">
    <property type="entry name" value="4Fe-4S ferredoxins"/>
    <property type="match status" value="1"/>
</dbReference>
<organism evidence="9">
    <name type="scientific">Thiolapillus brandeum</name>
    <dbReference type="NCBI Taxonomy" id="1076588"/>
    <lineage>
        <taxon>Bacteria</taxon>
        <taxon>Pseudomonadati</taxon>
        <taxon>Pseudomonadota</taxon>
        <taxon>Gammaproteobacteria</taxon>
        <taxon>Chromatiales</taxon>
        <taxon>Sedimenticolaceae</taxon>
        <taxon>Thiolapillus</taxon>
    </lineage>
</organism>
<keyword evidence="4" id="KW-0249">Electron transport</keyword>
<feature type="transmembrane region" description="Helical" evidence="7">
    <location>
        <begin position="166"/>
        <end position="191"/>
    </location>
</feature>
<comment type="caution">
    <text evidence="9">The sequence shown here is derived from an EMBL/GenBank/DDBJ whole genome shotgun (WGS) entry which is preliminary data.</text>
</comment>
<protein>
    <submittedName>
        <fullName evidence="9">4Fe-4S binding protein</fullName>
    </submittedName>
</protein>